<comment type="caution">
    <text evidence="15">The sequence shown here is derived from an EMBL/GenBank/DDBJ whole genome shotgun (WGS) entry which is preliminary data.</text>
</comment>
<reference evidence="15 16" key="1">
    <citation type="journal article" date="2013" name="Genome Announc.">
        <title>Draft Genome Sequence of the Hydrogen- and Ethanol-Producing Bacterium Clostridium intestinale Strain URNW.</title>
        <authorList>
            <person name="Lal S."/>
            <person name="Ramachandran U."/>
            <person name="Zhang X."/>
            <person name="Sparling R."/>
            <person name="Levin D.B."/>
        </authorList>
    </citation>
    <scope>NUCLEOTIDE SEQUENCE [LARGE SCALE GENOMIC DNA]</scope>
    <source>
        <strain evidence="15 16">URNW</strain>
    </source>
</reference>
<comment type="catalytic activity">
    <reaction evidence="13">
        <text>Cu(+)(in) + ATP + H2O = Cu(+)(out) + ADP + phosphate + H(+)</text>
        <dbReference type="Rhea" id="RHEA:25792"/>
        <dbReference type="ChEBI" id="CHEBI:15377"/>
        <dbReference type="ChEBI" id="CHEBI:15378"/>
        <dbReference type="ChEBI" id="CHEBI:30616"/>
        <dbReference type="ChEBI" id="CHEBI:43474"/>
        <dbReference type="ChEBI" id="CHEBI:49552"/>
        <dbReference type="ChEBI" id="CHEBI:456216"/>
        <dbReference type="EC" id="7.2.2.8"/>
    </reaction>
</comment>
<keyword evidence="8" id="KW-1278">Translocase</keyword>
<keyword evidence="6" id="KW-0677">Repeat</keyword>
<dbReference type="SUPFAM" id="SSF56784">
    <property type="entry name" value="HAD-like"/>
    <property type="match status" value="1"/>
</dbReference>
<keyword evidence="3" id="KW-0813">Transport</keyword>
<dbReference type="GO" id="GO:0140581">
    <property type="term" value="F:P-type monovalent copper transporter activity"/>
    <property type="evidence" value="ECO:0007669"/>
    <property type="project" value="UniProtKB-EC"/>
</dbReference>
<dbReference type="InterPro" id="IPR023214">
    <property type="entry name" value="HAD_sf"/>
</dbReference>
<feature type="transmembrane region" description="Helical" evidence="14">
    <location>
        <begin position="270"/>
        <end position="289"/>
    </location>
</feature>
<evidence type="ECO:0000256" key="7">
    <source>
        <dbReference type="ARBA" id="ARBA00022796"/>
    </source>
</evidence>
<name>U2NTA4_9CLOT</name>
<dbReference type="PATRIC" id="fig|1294142.3.peg.152"/>
<evidence type="ECO:0000256" key="9">
    <source>
        <dbReference type="ARBA" id="ARBA00022989"/>
    </source>
</evidence>
<dbReference type="InterPro" id="IPR001757">
    <property type="entry name" value="P_typ_ATPase"/>
</dbReference>
<evidence type="ECO:0000313" key="15">
    <source>
        <dbReference type="EMBL" id="ERK32418.1"/>
    </source>
</evidence>
<evidence type="ECO:0000256" key="4">
    <source>
        <dbReference type="ARBA" id="ARBA00022692"/>
    </source>
</evidence>
<evidence type="ECO:0000256" key="8">
    <source>
        <dbReference type="ARBA" id="ARBA00022967"/>
    </source>
</evidence>
<evidence type="ECO:0000256" key="5">
    <source>
        <dbReference type="ARBA" id="ARBA00022723"/>
    </source>
</evidence>
<proteinExistence type="predicted"/>
<dbReference type="GO" id="GO:0043682">
    <property type="term" value="F:P-type divalent copper transporter activity"/>
    <property type="evidence" value="ECO:0007669"/>
    <property type="project" value="TreeGrafter"/>
</dbReference>
<dbReference type="Gene3D" id="3.40.1110.10">
    <property type="entry name" value="Calcium-transporting ATPase, cytoplasmic domain N"/>
    <property type="match status" value="1"/>
</dbReference>
<evidence type="ECO:0000256" key="11">
    <source>
        <dbReference type="ARBA" id="ARBA00023065"/>
    </source>
</evidence>
<evidence type="ECO:0000256" key="3">
    <source>
        <dbReference type="ARBA" id="ARBA00022448"/>
    </source>
</evidence>
<evidence type="ECO:0000256" key="12">
    <source>
        <dbReference type="ARBA" id="ARBA00023136"/>
    </source>
</evidence>
<keyword evidence="11" id="KW-0406">Ion transport</keyword>
<dbReference type="GO" id="GO:0005507">
    <property type="term" value="F:copper ion binding"/>
    <property type="evidence" value="ECO:0007669"/>
    <property type="project" value="TreeGrafter"/>
</dbReference>
<dbReference type="eggNOG" id="COG2217">
    <property type="taxonomic scope" value="Bacteria"/>
</dbReference>
<dbReference type="HOGENOM" id="CLU_932218_0_0_9"/>
<dbReference type="GO" id="GO:0055070">
    <property type="term" value="P:copper ion homeostasis"/>
    <property type="evidence" value="ECO:0007669"/>
    <property type="project" value="TreeGrafter"/>
</dbReference>
<dbReference type="PANTHER" id="PTHR43520:SF8">
    <property type="entry name" value="P-TYPE CU(+) TRANSPORTER"/>
    <property type="match status" value="1"/>
</dbReference>
<dbReference type="FunFam" id="3.40.50.1000:FF:000031">
    <property type="entry name" value="Probable copper-transporting ATPase HMA5"/>
    <property type="match status" value="1"/>
</dbReference>
<organism evidence="15 16">
    <name type="scientific">Clostridium intestinale URNW</name>
    <dbReference type="NCBI Taxonomy" id="1294142"/>
    <lineage>
        <taxon>Bacteria</taxon>
        <taxon>Bacillati</taxon>
        <taxon>Bacillota</taxon>
        <taxon>Clostridia</taxon>
        <taxon>Eubacteriales</taxon>
        <taxon>Clostridiaceae</taxon>
        <taxon>Clostridium</taxon>
    </lineage>
</organism>
<evidence type="ECO:0000256" key="10">
    <source>
        <dbReference type="ARBA" id="ARBA00023008"/>
    </source>
</evidence>
<dbReference type="PANTHER" id="PTHR43520">
    <property type="entry name" value="ATP7, ISOFORM B"/>
    <property type="match status" value="1"/>
</dbReference>
<protein>
    <recommendedName>
        <fullName evidence="2">P-type Cu(+) transporter</fullName>
        <ecNumber evidence="2">7.2.2.8</ecNumber>
    </recommendedName>
</protein>
<keyword evidence="4 14" id="KW-0812">Transmembrane</keyword>
<gene>
    <name evidence="15" type="ORF">CINTURNW_0149</name>
</gene>
<dbReference type="GO" id="GO:0016887">
    <property type="term" value="F:ATP hydrolysis activity"/>
    <property type="evidence" value="ECO:0007669"/>
    <property type="project" value="InterPro"/>
</dbReference>
<dbReference type="GO" id="GO:0005524">
    <property type="term" value="F:ATP binding"/>
    <property type="evidence" value="ECO:0007669"/>
    <property type="project" value="InterPro"/>
</dbReference>
<comment type="subcellular location">
    <subcellularLocation>
        <location evidence="1">Membrane</location>
    </subcellularLocation>
</comment>
<dbReference type="OrthoDB" id="9813266at2"/>
<evidence type="ECO:0000313" key="16">
    <source>
        <dbReference type="Proteomes" id="UP000016721"/>
    </source>
</evidence>
<evidence type="ECO:0000256" key="6">
    <source>
        <dbReference type="ARBA" id="ARBA00022737"/>
    </source>
</evidence>
<dbReference type="EMBL" id="APJA01000002">
    <property type="protein sequence ID" value="ERK32418.1"/>
    <property type="molecule type" value="Genomic_DNA"/>
</dbReference>
<dbReference type="Pfam" id="PF00702">
    <property type="entry name" value="Hydrolase"/>
    <property type="match status" value="1"/>
</dbReference>
<dbReference type="InterPro" id="IPR023299">
    <property type="entry name" value="ATPase_P-typ_cyto_dom_N"/>
</dbReference>
<dbReference type="AlphaFoldDB" id="U2NTA4"/>
<sequence>VVSNGVDQNKLLQIAASAEKGSEHPLGEAIVKDADEKGLKILKLDFFKAIPGHGIKVKIDGKVILLGNRKLMIESNISLKDLEETSDKLASEGKTPMYISIGDELAGIIAVADTVKENSKKAIEKLHSMGIEVAMITGDNKRTAEAIAKQVGIDRILAEVLPQDKANEVKKLQAEGKKVAMVGDGINDAPALAQADIGIAIGSGTDVAMESADIVLMRSDLMDVPTAIQLSKKTILNIKQNLFWAFGYNTLGIPVAMGILYIFGGPLLNPIIAAAAMSFSSVSVLLNALRLKRFKPAR</sequence>
<dbReference type="STRING" id="1294142.CINTURNW_0149"/>
<dbReference type="Proteomes" id="UP000016721">
    <property type="component" value="Unassembled WGS sequence"/>
</dbReference>
<accession>U2NTA4</accession>
<evidence type="ECO:0000256" key="2">
    <source>
        <dbReference type="ARBA" id="ARBA00012517"/>
    </source>
</evidence>
<dbReference type="InterPro" id="IPR036412">
    <property type="entry name" value="HAD-like_sf"/>
</dbReference>
<keyword evidence="10" id="KW-0186">Copper</keyword>
<keyword evidence="5" id="KW-0479">Metal-binding</keyword>
<evidence type="ECO:0000256" key="14">
    <source>
        <dbReference type="SAM" id="Phobius"/>
    </source>
</evidence>
<feature type="non-terminal residue" evidence="15">
    <location>
        <position position="1"/>
    </location>
</feature>
<dbReference type="PRINTS" id="PR00119">
    <property type="entry name" value="CATATPASE"/>
</dbReference>
<keyword evidence="7" id="KW-0187">Copper transport</keyword>
<keyword evidence="16" id="KW-1185">Reference proteome</keyword>
<keyword evidence="9 14" id="KW-1133">Transmembrane helix</keyword>
<dbReference type="GO" id="GO:0016020">
    <property type="term" value="C:membrane"/>
    <property type="evidence" value="ECO:0007669"/>
    <property type="project" value="UniProtKB-SubCell"/>
</dbReference>
<dbReference type="RefSeq" id="WP_021800248.1">
    <property type="nucleotide sequence ID" value="NZ_KI273145.1"/>
</dbReference>
<evidence type="ECO:0000256" key="1">
    <source>
        <dbReference type="ARBA" id="ARBA00004370"/>
    </source>
</evidence>
<dbReference type="Gene3D" id="3.40.50.1000">
    <property type="entry name" value="HAD superfamily/HAD-like"/>
    <property type="match status" value="1"/>
</dbReference>
<keyword evidence="12 14" id="KW-0472">Membrane</keyword>
<dbReference type="EC" id="7.2.2.8" evidence="2"/>
<feature type="transmembrane region" description="Helical" evidence="14">
    <location>
        <begin position="242"/>
        <end position="264"/>
    </location>
</feature>
<evidence type="ECO:0000256" key="13">
    <source>
        <dbReference type="ARBA" id="ARBA00049289"/>
    </source>
</evidence>
<dbReference type="NCBIfam" id="TIGR01494">
    <property type="entry name" value="ATPase_P-type"/>
    <property type="match status" value="1"/>
</dbReference>